<protein>
    <submittedName>
        <fullName evidence="1">Uncharacterized protein</fullName>
    </submittedName>
</protein>
<organism evidence="1">
    <name type="scientific">uncultured Caudovirales phage</name>
    <dbReference type="NCBI Taxonomy" id="2100421"/>
    <lineage>
        <taxon>Viruses</taxon>
        <taxon>Duplodnaviria</taxon>
        <taxon>Heunggongvirae</taxon>
        <taxon>Uroviricota</taxon>
        <taxon>Caudoviricetes</taxon>
        <taxon>Peduoviridae</taxon>
        <taxon>Maltschvirus</taxon>
        <taxon>Maltschvirus maltsch</taxon>
    </lineage>
</organism>
<dbReference type="EMBL" id="LR796427">
    <property type="protein sequence ID" value="CAB4144123.1"/>
    <property type="molecule type" value="Genomic_DNA"/>
</dbReference>
<proteinExistence type="predicted"/>
<accession>A0A6J5MFM6</accession>
<sequence length="73" mass="8186">MKIDNNKIKKIASTAINSGLDHSDIEGLCNCYARELLGFQNTAGFYSYELLELESKIISKVYNLVNKMAVQNV</sequence>
<name>A0A6J5MFM6_9CAUD</name>
<gene>
    <name evidence="1" type="ORF">UFOVP455_22</name>
</gene>
<reference evidence="1" key="1">
    <citation type="submission" date="2020-04" db="EMBL/GenBank/DDBJ databases">
        <authorList>
            <person name="Chiriac C."/>
            <person name="Salcher M."/>
            <person name="Ghai R."/>
            <person name="Kavagutti S V."/>
        </authorList>
    </citation>
    <scope>NUCLEOTIDE SEQUENCE</scope>
</reference>
<evidence type="ECO:0000313" key="1">
    <source>
        <dbReference type="EMBL" id="CAB4144123.1"/>
    </source>
</evidence>